<comment type="similarity">
    <text evidence="1">Belongs to the TolB family.</text>
</comment>
<feature type="signal peptide" evidence="2">
    <location>
        <begin position="1"/>
        <end position="31"/>
    </location>
</feature>
<comment type="caution">
    <text evidence="3">The sequence shown here is derived from an EMBL/GenBank/DDBJ whole genome shotgun (WGS) entry which is preliminary data.</text>
</comment>
<dbReference type="InterPro" id="IPR011659">
    <property type="entry name" value="WD40"/>
</dbReference>
<evidence type="ECO:0008006" key="5">
    <source>
        <dbReference type="Google" id="ProtNLM"/>
    </source>
</evidence>
<proteinExistence type="inferred from homology"/>
<reference evidence="4" key="1">
    <citation type="submission" date="2018-04" db="EMBL/GenBank/DDBJ databases">
        <authorList>
            <person name="Cornet L."/>
        </authorList>
    </citation>
    <scope>NUCLEOTIDE SEQUENCE [LARGE SCALE GENOMIC DNA]</scope>
</reference>
<evidence type="ECO:0000256" key="1">
    <source>
        <dbReference type="ARBA" id="ARBA00009820"/>
    </source>
</evidence>
<dbReference type="PANTHER" id="PTHR36842">
    <property type="entry name" value="PROTEIN TOLB HOMOLOG"/>
    <property type="match status" value="1"/>
</dbReference>
<sequence>MSPPARFRGPIPMAVPMAVLMALSLAAAGQAADLSFATPDGLFRIEPESRDRTDLLPGGDRSYDTLAWSTDGQRLAVVQNYGDVYRVDPGAEVPELVFSSTCQRPPTIDLVWQTDGDTLVISERCPAPIAGAAGQQTLWLSSAPGELARFELLPEALESAIFLAPDGRRIAYVANQHIFVVDLGGGRPRRLTQTPGIYGAAGSPLAWSPDGTRLAFYDGSYPFQRLNVVAADGSDRRLLTPAADFQIYRSRLLWSPDGRYIAFYRPHNPPFSNQEVVALVNVNTGETQALTRPGFYDALSWAPNSQQLVMAVGAQAGRQALFRLDLVDQAFTALTTEPLQNLLNSQWAPDATWIAFTATPPNAAPDTQVLHCVRPDGTQLTPLTGTDEYVYPFVWIPAPLATGTQGLSGP</sequence>
<feature type="chain" id="PRO_5016124658" description="Dipeptidylpeptidase IV N-terminal domain-containing protein" evidence="2">
    <location>
        <begin position="32"/>
        <end position="410"/>
    </location>
</feature>
<dbReference type="SUPFAM" id="SSF82171">
    <property type="entry name" value="DPP6 N-terminal domain-like"/>
    <property type="match status" value="1"/>
</dbReference>
<name>A0A2W4WPY7_9CYAN</name>
<reference evidence="3 4" key="2">
    <citation type="submission" date="2018-06" db="EMBL/GenBank/DDBJ databases">
        <title>Metagenomic assembly of (sub)arctic Cyanobacteria and their associated microbiome from non-axenic cultures.</title>
        <authorList>
            <person name="Baurain D."/>
        </authorList>
    </citation>
    <scope>NUCLEOTIDE SEQUENCE [LARGE SCALE GENOMIC DNA]</scope>
    <source>
        <strain evidence="3">ULC041bin1</strain>
    </source>
</reference>
<organism evidence="3 4">
    <name type="scientific">Shackletoniella antarctica</name>
    <dbReference type="NCBI Taxonomy" id="268115"/>
    <lineage>
        <taxon>Bacteria</taxon>
        <taxon>Bacillati</taxon>
        <taxon>Cyanobacteriota</taxon>
        <taxon>Cyanophyceae</taxon>
        <taxon>Oculatellales</taxon>
        <taxon>Oculatellaceae</taxon>
        <taxon>Shackletoniella</taxon>
    </lineage>
</organism>
<evidence type="ECO:0000313" key="3">
    <source>
        <dbReference type="EMBL" id="PZO43919.1"/>
    </source>
</evidence>
<dbReference type="Pfam" id="PF07676">
    <property type="entry name" value="PD40"/>
    <property type="match status" value="3"/>
</dbReference>
<evidence type="ECO:0000313" key="4">
    <source>
        <dbReference type="Proteomes" id="UP000249081"/>
    </source>
</evidence>
<accession>A0A2W4WPY7</accession>
<keyword evidence="2" id="KW-0732">Signal</keyword>
<dbReference type="PANTHER" id="PTHR36842:SF1">
    <property type="entry name" value="PROTEIN TOLB"/>
    <property type="match status" value="1"/>
</dbReference>
<dbReference type="AlphaFoldDB" id="A0A2W4WPY7"/>
<dbReference type="Proteomes" id="UP000249081">
    <property type="component" value="Unassembled WGS sequence"/>
</dbReference>
<dbReference type="Gene3D" id="2.120.10.30">
    <property type="entry name" value="TolB, C-terminal domain"/>
    <property type="match status" value="1"/>
</dbReference>
<evidence type="ECO:0000256" key="2">
    <source>
        <dbReference type="SAM" id="SignalP"/>
    </source>
</evidence>
<gene>
    <name evidence="3" type="ORF">DCF17_05120</name>
</gene>
<dbReference type="EMBL" id="QBMN01000023">
    <property type="protein sequence ID" value="PZO43919.1"/>
    <property type="molecule type" value="Genomic_DNA"/>
</dbReference>
<protein>
    <recommendedName>
        <fullName evidence="5">Dipeptidylpeptidase IV N-terminal domain-containing protein</fullName>
    </recommendedName>
</protein>
<dbReference type="InterPro" id="IPR011042">
    <property type="entry name" value="6-blade_b-propeller_TolB-like"/>
</dbReference>